<organism evidence="2 3">
    <name type="scientific">Saguinus oedipus</name>
    <name type="common">Cotton-top tamarin</name>
    <name type="synonym">Oedipomidas oedipus</name>
    <dbReference type="NCBI Taxonomy" id="9490"/>
    <lineage>
        <taxon>Eukaryota</taxon>
        <taxon>Metazoa</taxon>
        <taxon>Chordata</taxon>
        <taxon>Craniata</taxon>
        <taxon>Vertebrata</taxon>
        <taxon>Euteleostomi</taxon>
        <taxon>Mammalia</taxon>
        <taxon>Eutheria</taxon>
        <taxon>Euarchontoglires</taxon>
        <taxon>Primates</taxon>
        <taxon>Haplorrhini</taxon>
        <taxon>Platyrrhini</taxon>
        <taxon>Cebidae</taxon>
        <taxon>Callitrichinae</taxon>
        <taxon>Saguinus</taxon>
    </lineage>
</organism>
<keyword evidence="3" id="KW-1185">Reference proteome</keyword>
<dbReference type="Proteomes" id="UP001266305">
    <property type="component" value="Unassembled WGS sequence"/>
</dbReference>
<evidence type="ECO:0000313" key="2">
    <source>
        <dbReference type="EMBL" id="KAK2099881.1"/>
    </source>
</evidence>
<feature type="region of interest" description="Disordered" evidence="1">
    <location>
        <begin position="63"/>
        <end position="89"/>
    </location>
</feature>
<name>A0ABQ9US44_SAGOE</name>
<feature type="compositionally biased region" description="Pro residues" evidence="1">
    <location>
        <begin position="69"/>
        <end position="81"/>
    </location>
</feature>
<proteinExistence type="predicted"/>
<comment type="caution">
    <text evidence="2">The sequence shown here is derived from an EMBL/GenBank/DDBJ whole genome shotgun (WGS) entry which is preliminary data.</text>
</comment>
<feature type="region of interest" description="Disordered" evidence="1">
    <location>
        <begin position="1"/>
        <end position="43"/>
    </location>
</feature>
<sequence>MQDVQGPRPRSPRDVEDWQRLGLRRGEVDFGGSGKKRGKHLTAQQLPSAPLCAAPPMPSASLVPCAPVSRPPLPSSSPVPHAPCAQPPNAQHLPSAQCPLCLGPPMPCTSPAPSDPCA</sequence>
<evidence type="ECO:0000313" key="3">
    <source>
        <dbReference type="Proteomes" id="UP001266305"/>
    </source>
</evidence>
<reference evidence="2 3" key="1">
    <citation type="submission" date="2023-05" db="EMBL/GenBank/DDBJ databases">
        <title>B98-5 Cell Line De Novo Hybrid Assembly: An Optical Mapping Approach.</title>
        <authorList>
            <person name="Kananen K."/>
            <person name="Auerbach J.A."/>
            <person name="Kautto E."/>
            <person name="Blachly J.S."/>
        </authorList>
    </citation>
    <scope>NUCLEOTIDE SEQUENCE [LARGE SCALE GENOMIC DNA]</scope>
    <source>
        <strain evidence="2">B95-8</strain>
        <tissue evidence="2">Cell line</tissue>
    </source>
</reference>
<gene>
    <name evidence="2" type="ORF">P7K49_021229</name>
</gene>
<evidence type="ECO:0000256" key="1">
    <source>
        <dbReference type="SAM" id="MobiDB-lite"/>
    </source>
</evidence>
<dbReference type="EMBL" id="JASSZA010000010">
    <property type="protein sequence ID" value="KAK2099881.1"/>
    <property type="molecule type" value="Genomic_DNA"/>
</dbReference>
<accession>A0ABQ9US44</accession>
<feature type="compositionally biased region" description="Basic and acidic residues" evidence="1">
    <location>
        <begin position="11"/>
        <end position="28"/>
    </location>
</feature>
<protein>
    <submittedName>
        <fullName evidence="2">Uncharacterized protein</fullName>
    </submittedName>
</protein>